<keyword evidence="3" id="KW-0808">Transferase</keyword>
<sequence>HRTNYQINETPTLQVLTEDQIEAIYYAALRVLYETGVRVYDKEGVEVAYSGGAIVEDKTDESHLVKIPHWLVEKARVTVPSKVVLTGFDRKYRMELYKNQIYFGGGSDTPFTLDPYTGKRRRTTYQDVKSIARLAQALPNLNFHMSLGITQDTAVSTYDRWQYLAMVEGTSKPINVTAVDAEGLGDILEMAHILVGGKEEWRKGPAFSIYIEPVSPLSHTKEVVQKLLFATDNDIPCVYTPCPLAGATAPTTLAGLLVQSLAESLFGIVISQTRKPGAQIIIGGLMSNMDMKTATYTYGSPEMALMSAGYTDITKWLRVPMYETAGCSDAKLFDEQSVMEATINISTAALIGGNMIHDVGYLDSGLTSSMEQMVAADEIIDMVKRILRGIPVNDDTMALNVMGAVGPSGHFLEHNHTYNHFKNEIWRP</sequence>
<evidence type="ECO:0008006" key="5">
    <source>
        <dbReference type="Google" id="ProtNLM"/>
    </source>
</evidence>
<dbReference type="AlphaFoldDB" id="A0A0F9BH05"/>
<reference evidence="4" key="1">
    <citation type="journal article" date="2015" name="Nature">
        <title>Complex archaea that bridge the gap between prokaryotes and eukaryotes.</title>
        <authorList>
            <person name="Spang A."/>
            <person name="Saw J.H."/>
            <person name="Jorgensen S.L."/>
            <person name="Zaremba-Niedzwiedzka K."/>
            <person name="Martijn J."/>
            <person name="Lind A.E."/>
            <person name="van Eijk R."/>
            <person name="Schleper C."/>
            <person name="Guy L."/>
            <person name="Ettema T.J."/>
        </authorList>
    </citation>
    <scope>NUCLEOTIDE SEQUENCE</scope>
</reference>
<feature type="non-terminal residue" evidence="4">
    <location>
        <position position="428"/>
    </location>
</feature>
<comment type="similarity">
    <text evidence="1">Belongs to the trimethylamine methyltransferase family.</text>
</comment>
<dbReference type="GO" id="GO:0032259">
    <property type="term" value="P:methylation"/>
    <property type="evidence" value="ECO:0007669"/>
    <property type="project" value="UniProtKB-KW"/>
</dbReference>
<dbReference type="Gene3D" id="3.20.20.480">
    <property type="entry name" value="Trimethylamine methyltransferase-like"/>
    <property type="match status" value="1"/>
</dbReference>
<evidence type="ECO:0000313" key="4">
    <source>
        <dbReference type="EMBL" id="KKK89859.1"/>
    </source>
</evidence>
<accession>A0A0F9BH05</accession>
<evidence type="ECO:0000256" key="1">
    <source>
        <dbReference type="ARBA" id="ARBA00007137"/>
    </source>
</evidence>
<name>A0A0F9BH05_9ZZZZ</name>
<dbReference type="InterPro" id="IPR010426">
    <property type="entry name" value="MTTB_MeTrfase"/>
</dbReference>
<dbReference type="Pfam" id="PF06253">
    <property type="entry name" value="MTTB"/>
    <property type="match status" value="1"/>
</dbReference>
<organism evidence="4">
    <name type="scientific">marine sediment metagenome</name>
    <dbReference type="NCBI Taxonomy" id="412755"/>
    <lineage>
        <taxon>unclassified sequences</taxon>
        <taxon>metagenomes</taxon>
        <taxon>ecological metagenomes</taxon>
    </lineage>
</organism>
<evidence type="ECO:0000256" key="3">
    <source>
        <dbReference type="ARBA" id="ARBA00022679"/>
    </source>
</evidence>
<protein>
    <recommendedName>
        <fullName evidence="5">Trimethylamine methyltransferase</fullName>
    </recommendedName>
</protein>
<comment type="caution">
    <text evidence="4">The sequence shown here is derived from an EMBL/GenBank/DDBJ whole genome shotgun (WGS) entry which is preliminary data.</text>
</comment>
<proteinExistence type="inferred from homology"/>
<feature type="non-terminal residue" evidence="4">
    <location>
        <position position="1"/>
    </location>
</feature>
<dbReference type="InterPro" id="IPR038601">
    <property type="entry name" value="MttB-like_sf"/>
</dbReference>
<dbReference type="GO" id="GO:0015948">
    <property type="term" value="P:methanogenesis"/>
    <property type="evidence" value="ECO:0007669"/>
    <property type="project" value="InterPro"/>
</dbReference>
<dbReference type="GO" id="GO:0008168">
    <property type="term" value="F:methyltransferase activity"/>
    <property type="evidence" value="ECO:0007669"/>
    <property type="project" value="UniProtKB-KW"/>
</dbReference>
<dbReference type="EMBL" id="LAZR01049345">
    <property type="protein sequence ID" value="KKK89859.1"/>
    <property type="molecule type" value="Genomic_DNA"/>
</dbReference>
<evidence type="ECO:0000256" key="2">
    <source>
        <dbReference type="ARBA" id="ARBA00022603"/>
    </source>
</evidence>
<gene>
    <name evidence="4" type="ORF">LCGC14_2728880</name>
</gene>
<keyword evidence="2" id="KW-0489">Methyltransferase</keyword>